<gene>
    <name evidence="2" type="ORF">AB1Y20_016224</name>
</gene>
<name>A0AB34IC01_PRYPA</name>
<reference evidence="2 3" key="1">
    <citation type="journal article" date="2024" name="Science">
        <title>Giant polyketide synthase enzymes in the biosynthesis of giant marine polyether toxins.</title>
        <authorList>
            <person name="Fallon T.R."/>
            <person name="Shende V.V."/>
            <person name="Wierzbicki I.H."/>
            <person name="Pendleton A.L."/>
            <person name="Watervoot N.F."/>
            <person name="Auber R.P."/>
            <person name="Gonzalez D.J."/>
            <person name="Wisecaver J.H."/>
            <person name="Moore B.S."/>
        </authorList>
    </citation>
    <scope>NUCLEOTIDE SEQUENCE [LARGE SCALE GENOMIC DNA]</scope>
    <source>
        <strain evidence="2 3">12B1</strain>
    </source>
</reference>
<comment type="caution">
    <text evidence="2">The sequence shown here is derived from an EMBL/GenBank/DDBJ whole genome shotgun (WGS) entry which is preliminary data.</text>
</comment>
<dbReference type="EMBL" id="JBGBPQ010000029">
    <property type="protein sequence ID" value="KAL1496261.1"/>
    <property type="molecule type" value="Genomic_DNA"/>
</dbReference>
<feature type="region of interest" description="Disordered" evidence="1">
    <location>
        <begin position="1"/>
        <end position="30"/>
    </location>
</feature>
<evidence type="ECO:0000313" key="3">
    <source>
        <dbReference type="Proteomes" id="UP001515480"/>
    </source>
</evidence>
<dbReference type="Proteomes" id="UP001515480">
    <property type="component" value="Unassembled WGS sequence"/>
</dbReference>
<organism evidence="2 3">
    <name type="scientific">Prymnesium parvum</name>
    <name type="common">Toxic golden alga</name>
    <dbReference type="NCBI Taxonomy" id="97485"/>
    <lineage>
        <taxon>Eukaryota</taxon>
        <taxon>Haptista</taxon>
        <taxon>Haptophyta</taxon>
        <taxon>Prymnesiophyceae</taxon>
        <taxon>Prymnesiales</taxon>
        <taxon>Prymnesiaceae</taxon>
        <taxon>Prymnesium</taxon>
    </lineage>
</organism>
<keyword evidence="3" id="KW-1185">Reference proteome</keyword>
<evidence type="ECO:0000256" key="1">
    <source>
        <dbReference type="SAM" id="MobiDB-lite"/>
    </source>
</evidence>
<sequence length="862" mass="91945">MEWTNSAGQLYTGTSVPAGEPRSRGGAFPEGSVRLKNVGYHDGEHVDLLLTVSTQPTKYSELVSVKYLAPQTAPQAMLTPSGLACVGVGVTRSFCASDAELNNITALCDDGTAPTIRGAEFDVRFVRAGTTVTMPRFGAVHTTFYDVDGVMGTDGSYVREIVSIPGSSPARMAPSTTFRGGVLFASEAAYTIADQSTNVQSKYNDDLSATPSNSLLGIAHFVVRNTSEIKILLGGLSSVAAQIDRQYCFAMAQPQATTVCSPPPVSQFIPAVPPQPPTIPPTPTSPPRAPLASGDCGIPGVYIDFATFTNPDVDMEWTDSAGQTYPGKLIPFGATDRTGGAFPGGHVRWKNVGYDEGVVFDILVTVNQQPTSYSDAVAVEYVSPSSLAATQATLTDSGFACLGFGVRPSFCASSAALDVVRLTCADGSAPTMRAAEFNLRFVHAGSTQTMRPFNTTHATFYDVDGDVVNGRAMYEFASVRDSTLFWLAPTSTLERGEFLPSSATYAIATQSINVATDFNGDPVFMNEASLPAIAHFILHDTSEFSILLGALSSVSSQADRGYCIAMVQPVNRRNMEWTDSAGQTYPGKLIPFGATDRTGGAFPGGHVRWKNVGYDEGVVFDILVTVNQQPTSYSDAVAVEYVSPSSLAATQATLTDSGFACLGFGVRPSFCASSAALDVVRLTCADGSAPTMRAAEFNLRFVHAGSTQTMRPFNTTHATFYDVDGDVVNGRAMYEFASVRDSTLFWLAPTSTLERGEFLPSSATYAIATQSINVATDFNGDPVFMNEASLPAIAHFILHDTSEFSILLGALSSVSSQADRGYCIAMVQPDESSKCSNTSFSYRPRETLRKHHSMRYNCLESQ</sequence>
<proteinExistence type="predicted"/>
<feature type="compositionally biased region" description="Polar residues" evidence="1">
    <location>
        <begin position="1"/>
        <end position="15"/>
    </location>
</feature>
<evidence type="ECO:0000313" key="2">
    <source>
        <dbReference type="EMBL" id="KAL1496261.1"/>
    </source>
</evidence>
<protein>
    <submittedName>
        <fullName evidence="2">Uncharacterized protein</fullName>
    </submittedName>
</protein>
<accession>A0AB34IC01</accession>
<dbReference type="AlphaFoldDB" id="A0AB34IC01"/>